<sequence>MFDCLTFRDKLEFPAGYEVNKWASEGQGLGPERLLIDFDMLSKLSPFIAECTPQRVVAGILFIPLLAYTFPPFREMDLPFSVRLAFWAGVMILAVVATWGSRQLVKDRLDHVGLTVRDVAFALVILVLFTPALWILTWILCAASGHDAPGLLAVGTYGVLFSTGLVLVSKGEAPPENDEVIEATQPRLVSRLPDGFRGDILRLAVRDHYVDVVTTSGTYTIRSRFTDAIAEMEPISGHCTHRSHWVTDAAILEIQKNNGKTYLRLRNDDLVPVSRKYKPKLEEDGVI</sequence>
<evidence type="ECO:0000259" key="2">
    <source>
        <dbReference type="PROSITE" id="PS50930"/>
    </source>
</evidence>
<keyword evidence="1" id="KW-1133">Transmembrane helix</keyword>
<keyword evidence="1" id="KW-0812">Transmembrane</keyword>
<name>A0A238K1J7_9RHOB</name>
<dbReference type="Gene3D" id="2.40.50.1020">
    <property type="entry name" value="LytTr DNA-binding domain"/>
    <property type="match status" value="1"/>
</dbReference>
<organism evidence="3 4">
    <name type="scientific">Ruegeria arenilitoris</name>
    <dbReference type="NCBI Taxonomy" id="1173585"/>
    <lineage>
        <taxon>Bacteria</taxon>
        <taxon>Pseudomonadati</taxon>
        <taxon>Pseudomonadota</taxon>
        <taxon>Alphaproteobacteria</taxon>
        <taxon>Rhodobacterales</taxon>
        <taxon>Roseobacteraceae</taxon>
        <taxon>Ruegeria</taxon>
    </lineage>
</organism>
<dbReference type="Pfam" id="PF04397">
    <property type="entry name" value="LytTR"/>
    <property type="match status" value="1"/>
</dbReference>
<gene>
    <name evidence="3" type="ORF">RUA8715_01328</name>
</gene>
<dbReference type="Proteomes" id="UP000202485">
    <property type="component" value="Unassembled WGS sequence"/>
</dbReference>
<feature type="transmembrane region" description="Helical" evidence="1">
    <location>
        <begin position="47"/>
        <end position="68"/>
    </location>
</feature>
<feature type="transmembrane region" description="Helical" evidence="1">
    <location>
        <begin position="148"/>
        <end position="168"/>
    </location>
</feature>
<evidence type="ECO:0000313" key="4">
    <source>
        <dbReference type="Proteomes" id="UP000202485"/>
    </source>
</evidence>
<evidence type="ECO:0000256" key="1">
    <source>
        <dbReference type="SAM" id="Phobius"/>
    </source>
</evidence>
<keyword evidence="3" id="KW-0238">DNA-binding</keyword>
<feature type="transmembrane region" description="Helical" evidence="1">
    <location>
        <begin position="119"/>
        <end position="141"/>
    </location>
</feature>
<dbReference type="RefSeq" id="WP_377180679.1">
    <property type="nucleotide sequence ID" value="NZ_JBHTJJ010000001.1"/>
</dbReference>
<keyword evidence="4" id="KW-1185">Reference proteome</keyword>
<feature type="transmembrane region" description="Helical" evidence="1">
    <location>
        <begin position="80"/>
        <end position="99"/>
    </location>
</feature>
<dbReference type="AlphaFoldDB" id="A0A238K1J7"/>
<dbReference type="EMBL" id="FXYG01000001">
    <property type="protein sequence ID" value="SMX36234.1"/>
    <property type="molecule type" value="Genomic_DNA"/>
</dbReference>
<proteinExistence type="predicted"/>
<reference evidence="4" key="1">
    <citation type="submission" date="2017-05" db="EMBL/GenBank/DDBJ databases">
        <authorList>
            <person name="Rodrigo-Torres L."/>
            <person name="Arahal R. D."/>
            <person name="Lucena T."/>
        </authorList>
    </citation>
    <scope>NUCLEOTIDE SEQUENCE [LARGE SCALE GENOMIC DNA]</scope>
    <source>
        <strain evidence="4">CECT 8715</strain>
    </source>
</reference>
<accession>A0A238K1J7</accession>
<dbReference type="PROSITE" id="PS50930">
    <property type="entry name" value="HTH_LYTTR"/>
    <property type="match status" value="1"/>
</dbReference>
<dbReference type="SMART" id="SM00850">
    <property type="entry name" value="LytTR"/>
    <property type="match status" value="1"/>
</dbReference>
<dbReference type="GO" id="GO:0003677">
    <property type="term" value="F:DNA binding"/>
    <property type="evidence" value="ECO:0007669"/>
    <property type="project" value="UniProtKB-KW"/>
</dbReference>
<keyword evidence="1" id="KW-0472">Membrane</keyword>
<evidence type="ECO:0000313" key="3">
    <source>
        <dbReference type="EMBL" id="SMX36234.1"/>
    </source>
</evidence>
<protein>
    <submittedName>
        <fullName evidence="3">LytTr DNA-binding domain protein</fullName>
    </submittedName>
</protein>
<dbReference type="InterPro" id="IPR007492">
    <property type="entry name" value="LytTR_DNA-bd_dom"/>
</dbReference>
<feature type="domain" description="HTH LytTR-type" evidence="2">
    <location>
        <begin position="199"/>
        <end position="287"/>
    </location>
</feature>